<reference evidence="2 3" key="1">
    <citation type="submission" date="2024-11" db="EMBL/GenBank/DDBJ databases">
        <title>Adaptive evolution of stress response genes in parasites aligns with host niche diversity.</title>
        <authorList>
            <person name="Hahn C."/>
            <person name="Resl P."/>
        </authorList>
    </citation>
    <scope>NUCLEOTIDE SEQUENCE [LARGE SCALE GENOMIC DNA]</scope>
    <source>
        <strain evidence="2">EGGRZ-B1_66</strain>
        <tissue evidence="2">Body</tissue>
    </source>
</reference>
<feature type="compositionally biased region" description="Low complexity" evidence="1">
    <location>
        <begin position="173"/>
        <end position="185"/>
    </location>
</feature>
<dbReference type="InterPro" id="IPR047876">
    <property type="entry name" value="SHKBP1/KCTD3"/>
</dbReference>
<comment type="caution">
    <text evidence="2">The sequence shown here is derived from an EMBL/GenBank/DDBJ whole genome shotgun (WGS) entry which is preliminary data.</text>
</comment>
<organism evidence="2 3">
    <name type="scientific">Cichlidogyrus casuarinus</name>
    <dbReference type="NCBI Taxonomy" id="1844966"/>
    <lineage>
        <taxon>Eukaryota</taxon>
        <taxon>Metazoa</taxon>
        <taxon>Spiralia</taxon>
        <taxon>Lophotrochozoa</taxon>
        <taxon>Platyhelminthes</taxon>
        <taxon>Monogenea</taxon>
        <taxon>Monopisthocotylea</taxon>
        <taxon>Dactylogyridea</taxon>
        <taxon>Ancyrocephalidae</taxon>
        <taxon>Cichlidogyrus</taxon>
    </lineage>
</organism>
<accession>A0ABD2QCC8</accession>
<dbReference type="PANTHER" id="PTHR15859:SF1">
    <property type="entry name" value="BTB DOMAIN-CONTAINING PROTEIN"/>
    <property type="match status" value="1"/>
</dbReference>
<protein>
    <submittedName>
        <fullName evidence="2">Uncharacterized protein</fullName>
    </submittedName>
</protein>
<proteinExistence type="predicted"/>
<dbReference type="AlphaFoldDB" id="A0ABD2QCC8"/>
<dbReference type="Proteomes" id="UP001626550">
    <property type="component" value="Unassembled WGS sequence"/>
</dbReference>
<keyword evidence="3" id="KW-1185">Reference proteome</keyword>
<sequence length="408" mass="44210">MITKVVLSERHLISVCSELNHVRTWVVSRFRGMISTQPTSSPLASFQVTSLDQDEPQALLHEVIKIVEKVASKFSNNNAPTTVTTAGAQSGQMEIESAQPIATVGTVRLRNQSSLGRLLAGCGGMFQGGFDSTVENSFEPGSEVSSSREADASLPQMSSDLPRTSWLHEDPGTAASQQSTARASYQSTVGYQPPPIHLQQRIVNHQLLNQVLKAKECKKASGDQMKLKRPLISSHQHSNGIGPFGERDDQLLFIQKLTPLSKDVFIRLASNGKRVCMIKCLDDQPITAFCMQSLDGSNRVATRPQRFILTGHQNGTIQIWDLSTALGSIKPSLMTEDYLTAPALYANNSLHSGAGASGHYTSPGGLSVQHPQTGNFVSAVHRDLASQDLAGPTIHEMLQQLSSCRLAK</sequence>
<dbReference type="PANTHER" id="PTHR15859">
    <property type="entry name" value="SETA BINDING PROTEIN 1"/>
    <property type="match status" value="1"/>
</dbReference>
<name>A0ABD2QCC8_9PLAT</name>
<evidence type="ECO:0000313" key="2">
    <source>
        <dbReference type="EMBL" id="KAL3317215.1"/>
    </source>
</evidence>
<evidence type="ECO:0000313" key="3">
    <source>
        <dbReference type="Proteomes" id="UP001626550"/>
    </source>
</evidence>
<dbReference type="EMBL" id="JBJKFK010000413">
    <property type="protein sequence ID" value="KAL3317215.1"/>
    <property type="molecule type" value="Genomic_DNA"/>
</dbReference>
<feature type="region of interest" description="Disordered" evidence="1">
    <location>
        <begin position="136"/>
        <end position="185"/>
    </location>
</feature>
<evidence type="ECO:0000256" key="1">
    <source>
        <dbReference type="SAM" id="MobiDB-lite"/>
    </source>
</evidence>
<gene>
    <name evidence="2" type="ORF">Ciccas_004131</name>
</gene>